<dbReference type="GO" id="GO:0016757">
    <property type="term" value="F:glycosyltransferase activity"/>
    <property type="evidence" value="ECO:0007669"/>
    <property type="project" value="UniProtKB-KW"/>
</dbReference>
<evidence type="ECO:0000313" key="1">
    <source>
        <dbReference type="EMBL" id="MFC6754619.1"/>
    </source>
</evidence>
<keyword evidence="1" id="KW-0436">Ligase</keyword>
<dbReference type="GO" id="GO:0004516">
    <property type="term" value="F:nicotinate phosphoribosyltransferase activity"/>
    <property type="evidence" value="ECO:0007669"/>
    <property type="project" value="UniProtKB-EC"/>
</dbReference>
<proteinExistence type="predicted"/>
<dbReference type="AlphaFoldDB" id="A0ABD5SCN0"/>
<name>A0ABD5SCN0_9EURY</name>
<dbReference type="SUPFAM" id="SSF51690">
    <property type="entry name" value="Nicotinate/Quinolinate PRTase C-terminal domain-like"/>
    <property type="match status" value="1"/>
</dbReference>
<keyword evidence="1" id="KW-0808">Transferase</keyword>
<protein>
    <submittedName>
        <fullName evidence="1">Nicotinate phosphoribosyltransferase</fullName>
        <ecNumber evidence="1">6.3.4.21</ecNumber>
    </submittedName>
</protein>
<keyword evidence="2" id="KW-1185">Reference proteome</keyword>
<sequence length="77" mass="7978">GEPAAKRGKLSGAKQAYRTADGGHAVGLADREGPADAEPLLEPVIRDGEIVNGETFDLDKAAERALADAERVDYGSA</sequence>
<dbReference type="EC" id="6.3.4.21" evidence="1"/>
<keyword evidence="1" id="KW-0328">Glycosyltransferase</keyword>
<gene>
    <name evidence="1" type="ORF">ACFQEU_14310</name>
</gene>
<dbReference type="Proteomes" id="UP001596442">
    <property type="component" value="Unassembled WGS sequence"/>
</dbReference>
<comment type="caution">
    <text evidence="1">The sequence shown here is derived from an EMBL/GenBank/DDBJ whole genome shotgun (WGS) entry which is preliminary data.</text>
</comment>
<accession>A0ABD5SCN0</accession>
<reference evidence="1 2" key="1">
    <citation type="journal article" date="2019" name="Int. J. Syst. Evol. Microbiol.">
        <title>The Global Catalogue of Microorganisms (GCM) 10K type strain sequencing project: providing services to taxonomists for standard genome sequencing and annotation.</title>
        <authorList>
            <consortium name="The Broad Institute Genomics Platform"/>
            <consortium name="The Broad Institute Genome Sequencing Center for Infectious Disease"/>
            <person name="Wu L."/>
            <person name="Ma J."/>
        </authorList>
    </citation>
    <scope>NUCLEOTIDE SEQUENCE [LARGE SCALE GENOMIC DNA]</scope>
    <source>
        <strain evidence="1 2">CGMCC 1.3239</strain>
    </source>
</reference>
<organism evidence="1 2">
    <name type="scientific">Halorubrum tibetense</name>
    <dbReference type="NCBI Taxonomy" id="175631"/>
    <lineage>
        <taxon>Archaea</taxon>
        <taxon>Methanobacteriati</taxon>
        <taxon>Methanobacteriota</taxon>
        <taxon>Stenosarchaea group</taxon>
        <taxon>Halobacteria</taxon>
        <taxon>Halobacteriales</taxon>
        <taxon>Haloferacaceae</taxon>
        <taxon>Halorubrum</taxon>
    </lineage>
</organism>
<dbReference type="InterPro" id="IPR036068">
    <property type="entry name" value="Nicotinate_pribotase-like_C"/>
</dbReference>
<feature type="non-terminal residue" evidence="1">
    <location>
        <position position="1"/>
    </location>
</feature>
<evidence type="ECO:0000313" key="2">
    <source>
        <dbReference type="Proteomes" id="UP001596442"/>
    </source>
</evidence>
<dbReference type="EMBL" id="JBHSWW010000312">
    <property type="protein sequence ID" value="MFC6754619.1"/>
    <property type="molecule type" value="Genomic_DNA"/>
</dbReference>